<dbReference type="OrthoDB" id="3240197at2"/>
<keyword evidence="2" id="KW-0472">Membrane</keyword>
<keyword evidence="2" id="KW-1133">Transmembrane helix</keyword>
<sequence>MEACDNAYMSTTNSIDTRSSDGQAGDKKDGLFSALAKVDKTVTGQREKIESDPDSFSDKLIKWVLPAIAGFVVSKGIAIVWDAIFHRGRFAKKQDPSDISDSLEDNADMPTGEEASQGVLLGMLFAAITGALGALTSTLSTKGSEKLVAHRQDKRSR</sequence>
<evidence type="ECO:0000256" key="2">
    <source>
        <dbReference type="SAM" id="Phobius"/>
    </source>
</evidence>
<dbReference type="EMBL" id="AGZS01000006">
    <property type="protein sequence ID" value="EJD64640.1"/>
    <property type="molecule type" value="Genomic_DNA"/>
</dbReference>
<keyword evidence="2" id="KW-0812">Transmembrane</keyword>
<dbReference type="eggNOG" id="ENOG5031Y80">
    <property type="taxonomic scope" value="Bacteria"/>
</dbReference>
<evidence type="ECO:0000256" key="1">
    <source>
        <dbReference type="SAM" id="MobiDB-lite"/>
    </source>
</evidence>
<accession>J0D3X5</accession>
<feature type="compositionally biased region" description="Polar residues" evidence="1">
    <location>
        <begin position="8"/>
        <end position="22"/>
    </location>
</feature>
<keyword evidence="4" id="KW-1185">Reference proteome</keyword>
<gene>
    <name evidence="3" type="ORF">HMPREF9156_01135</name>
</gene>
<feature type="transmembrane region" description="Helical" evidence="2">
    <location>
        <begin position="63"/>
        <end position="84"/>
    </location>
</feature>
<reference evidence="3 4" key="1">
    <citation type="submission" date="2012-01" db="EMBL/GenBank/DDBJ databases">
        <title>The Genome Sequence of Scardovia wiggsiae F0424.</title>
        <authorList>
            <consortium name="The Broad Institute Genome Sequencing Platform"/>
            <person name="Earl A."/>
            <person name="Ward D."/>
            <person name="Feldgarden M."/>
            <person name="Gevers D."/>
            <person name="Izard J."/>
            <person name="Ganesan A."/>
            <person name="Baranova O.V."/>
            <person name="Blanton J.M."/>
            <person name="Tanner A.C."/>
            <person name="Mathney J."/>
            <person name="Dewhirst F.E."/>
            <person name="Young S.K."/>
            <person name="Zeng Q."/>
            <person name="Gargeya S."/>
            <person name="Fitzgerald M."/>
            <person name="Haas B."/>
            <person name="Abouelleil A."/>
            <person name="Alvarado L."/>
            <person name="Arachchi H.M."/>
            <person name="Berlin A."/>
            <person name="Chapman S.B."/>
            <person name="Gearin G."/>
            <person name="Goldberg J."/>
            <person name="Griggs A."/>
            <person name="Gujja S."/>
            <person name="Hansen M."/>
            <person name="Heiman D."/>
            <person name="Howarth C."/>
            <person name="Larimer J."/>
            <person name="Lui A."/>
            <person name="MacDonald P.J.P."/>
            <person name="McCowen C."/>
            <person name="Montmayeur A."/>
            <person name="Murphy C."/>
            <person name="Neiman D."/>
            <person name="Pearson M."/>
            <person name="Priest M."/>
            <person name="Roberts A."/>
            <person name="Saif S."/>
            <person name="Shea T."/>
            <person name="Sisk P."/>
            <person name="Stolte C."/>
            <person name="Sykes S."/>
            <person name="Wortman J."/>
            <person name="Nusbaum C."/>
            <person name="Birren B."/>
        </authorList>
    </citation>
    <scope>NUCLEOTIDE SEQUENCE [LARGE SCALE GENOMIC DNA]</scope>
    <source>
        <strain evidence="3 4">F0424</strain>
    </source>
</reference>
<dbReference type="Pfam" id="PF14019">
    <property type="entry name" value="DUF4235"/>
    <property type="match status" value="1"/>
</dbReference>
<organism evidence="3 4">
    <name type="scientific">Scardovia wiggsiae F0424</name>
    <dbReference type="NCBI Taxonomy" id="857290"/>
    <lineage>
        <taxon>Bacteria</taxon>
        <taxon>Bacillati</taxon>
        <taxon>Actinomycetota</taxon>
        <taxon>Actinomycetes</taxon>
        <taxon>Bifidobacteriales</taxon>
        <taxon>Bifidobacteriaceae</taxon>
        <taxon>Scardovia</taxon>
    </lineage>
</organism>
<proteinExistence type="predicted"/>
<dbReference type="HOGENOM" id="CLU_120898_0_0_11"/>
<evidence type="ECO:0008006" key="5">
    <source>
        <dbReference type="Google" id="ProtNLM"/>
    </source>
</evidence>
<dbReference type="Proteomes" id="UP000006415">
    <property type="component" value="Unassembled WGS sequence"/>
</dbReference>
<protein>
    <recommendedName>
        <fullName evidence="5">DUF4235 domain-containing protein</fullName>
    </recommendedName>
</protein>
<evidence type="ECO:0000313" key="3">
    <source>
        <dbReference type="EMBL" id="EJD64640.1"/>
    </source>
</evidence>
<name>J0D3X5_9BIFI</name>
<feature type="transmembrane region" description="Helical" evidence="2">
    <location>
        <begin position="119"/>
        <end position="139"/>
    </location>
</feature>
<dbReference type="AlphaFoldDB" id="J0D3X5"/>
<comment type="caution">
    <text evidence="3">The sequence shown here is derived from an EMBL/GenBank/DDBJ whole genome shotgun (WGS) entry which is preliminary data.</text>
</comment>
<feature type="region of interest" description="Disordered" evidence="1">
    <location>
        <begin position="1"/>
        <end position="26"/>
    </location>
</feature>
<dbReference type="InterPro" id="IPR025329">
    <property type="entry name" value="DUF4235"/>
</dbReference>
<evidence type="ECO:0000313" key="4">
    <source>
        <dbReference type="Proteomes" id="UP000006415"/>
    </source>
</evidence>